<sequence>MFRASVARLYAASKPPSSTNGRTKKPHVHNPLYRKQVSLALARSQPLAVRLRRAQRHAQQIGLPPSTDKKPSQRLELNEFLRQRDEQPLKQIRIPRIRGMTVAYHEGKPYTVAVEGKKVYLPNIVIRLVRNHTPPNEPYNPWQATFRVPKNLTKTDIRSYLMAVYGVQTTYIRTDNYRAELTHRPENRNVNNHSKPSIASYKRAIVGLVEPFYYPLRLEDMVPDRREQRETEIEEKLQIKVFQELEMVNNQNRRLATAMPKHKPSSFWTTEVKLTRAKELKQNADERIRTETLIAQQVEKWRQKRAAGEKIVLNVPKVGKSEVPTVVE</sequence>
<dbReference type="InterPro" id="IPR012678">
    <property type="entry name" value="Ribosomal_uL23/eL15/eS24_sf"/>
</dbReference>
<comment type="similarity">
    <text evidence="1">Belongs to the universal ribosomal protein uL23 family.</text>
</comment>
<evidence type="ECO:0000256" key="4">
    <source>
        <dbReference type="ARBA" id="ARBA00039977"/>
    </source>
</evidence>
<feature type="region of interest" description="Disordered" evidence="5">
    <location>
        <begin position="1"/>
        <end position="30"/>
    </location>
</feature>
<dbReference type="GO" id="GO:0005762">
    <property type="term" value="C:mitochondrial large ribosomal subunit"/>
    <property type="evidence" value="ECO:0007669"/>
    <property type="project" value="TreeGrafter"/>
</dbReference>
<gene>
    <name evidence="6" type="ORF">MIND_00354300</name>
</gene>
<protein>
    <recommendedName>
        <fullName evidence="4">Large ribosomal subunit protein uL23m</fullName>
    </recommendedName>
</protein>
<name>A0A8H6W8N6_9AGAR</name>
<dbReference type="AlphaFoldDB" id="A0A8H6W8N6"/>
<dbReference type="PANTHER" id="PTHR12059:SF5">
    <property type="entry name" value="LARGE RIBOSOMAL SUBUNIT PROTEIN UL23M"/>
    <property type="match status" value="1"/>
</dbReference>
<dbReference type="OrthoDB" id="275582at2759"/>
<organism evidence="6 7">
    <name type="scientific">Mycena indigotica</name>
    <dbReference type="NCBI Taxonomy" id="2126181"/>
    <lineage>
        <taxon>Eukaryota</taxon>
        <taxon>Fungi</taxon>
        <taxon>Dikarya</taxon>
        <taxon>Basidiomycota</taxon>
        <taxon>Agaricomycotina</taxon>
        <taxon>Agaricomycetes</taxon>
        <taxon>Agaricomycetidae</taxon>
        <taxon>Agaricales</taxon>
        <taxon>Marasmiineae</taxon>
        <taxon>Mycenaceae</taxon>
        <taxon>Mycena</taxon>
    </lineage>
</organism>
<dbReference type="Gene3D" id="3.30.70.330">
    <property type="match status" value="1"/>
</dbReference>
<keyword evidence="7" id="KW-1185">Reference proteome</keyword>
<keyword evidence="3" id="KW-0687">Ribonucleoprotein</keyword>
<dbReference type="PANTHER" id="PTHR12059">
    <property type="entry name" value="RIBOSOMAL PROTEIN L23-RELATED"/>
    <property type="match status" value="1"/>
</dbReference>
<keyword evidence="2" id="KW-0689">Ribosomal protein</keyword>
<dbReference type="Pfam" id="PF00276">
    <property type="entry name" value="Ribosomal_L23"/>
    <property type="match status" value="1"/>
</dbReference>
<evidence type="ECO:0000313" key="7">
    <source>
        <dbReference type="Proteomes" id="UP000636479"/>
    </source>
</evidence>
<dbReference type="EMBL" id="JACAZF010000003">
    <property type="protein sequence ID" value="KAF7309824.1"/>
    <property type="molecule type" value="Genomic_DNA"/>
</dbReference>
<dbReference type="InterPro" id="IPR013025">
    <property type="entry name" value="Ribosomal_uL23-like"/>
</dbReference>
<dbReference type="GO" id="GO:0003735">
    <property type="term" value="F:structural constituent of ribosome"/>
    <property type="evidence" value="ECO:0007669"/>
    <property type="project" value="InterPro"/>
</dbReference>
<dbReference type="InterPro" id="IPR012677">
    <property type="entry name" value="Nucleotide-bd_a/b_plait_sf"/>
</dbReference>
<accession>A0A8H6W8N6</accession>
<dbReference type="RefSeq" id="XP_037223274.1">
    <property type="nucleotide sequence ID" value="XM_037360389.1"/>
</dbReference>
<evidence type="ECO:0000313" key="6">
    <source>
        <dbReference type="EMBL" id="KAF7309824.1"/>
    </source>
</evidence>
<proteinExistence type="inferred from homology"/>
<dbReference type="SUPFAM" id="SSF54189">
    <property type="entry name" value="Ribosomal proteins S24e, L23 and L15e"/>
    <property type="match status" value="1"/>
</dbReference>
<dbReference type="GO" id="GO:0032543">
    <property type="term" value="P:mitochondrial translation"/>
    <property type="evidence" value="ECO:0007669"/>
    <property type="project" value="TreeGrafter"/>
</dbReference>
<dbReference type="GeneID" id="59342905"/>
<dbReference type="Proteomes" id="UP000636479">
    <property type="component" value="Unassembled WGS sequence"/>
</dbReference>
<comment type="caution">
    <text evidence="6">The sequence shown here is derived from an EMBL/GenBank/DDBJ whole genome shotgun (WGS) entry which is preliminary data.</text>
</comment>
<evidence type="ECO:0000256" key="5">
    <source>
        <dbReference type="SAM" id="MobiDB-lite"/>
    </source>
</evidence>
<evidence type="ECO:0000256" key="2">
    <source>
        <dbReference type="ARBA" id="ARBA00022980"/>
    </source>
</evidence>
<evidence type="ECO:0000256" key="3">
    <source>
        <dbReference type="ARBA" id="ARBA00023274"/>
    </source>
</evidence>
<evidence type="ECO:0000256" key="1">
    <source>
        <dbReference type="ARBA" id="ARBA00006700"/>
    </source>
</evidence>
<reference evidence="6" key="1">
    <citation type="submission" date="2020-05" db="EMBL/GenBank/DDBJ databases">
        <title>Mycena genomes resolve the evolution of fungal bioluminescence.</title>
        <authorList>
            <person name="Tsai I.J."/>
        </authorList>
    </citation>
    <scope>NUCLEOTIDE SEQUENCE</scope>
    <source>
        <strain evidence="6">171206Taipei</strain>
    </source>
</reference>